<organism evidence="9 10">
    <name type="scientific">Entotheonella factor</name>
    <dbReference type="NCBI Taxonomy" id="1429438"/>
    <lineage>
        <taxon>Bacteria</taxon>
        <taxon>Pseudomonadati</taxon>
        <taxon>Nitrospinota/Tectimicrobiota group</taxon>
        <taxon>Candidatus Tectimicrobiota</taxon>
        <taxon>Candidatus Entotheonellia</taxon>
        <taxon>Candidatus Entotheonellales</taxon>
        <taxon>Candidatus Entotheonellaceae</taxon>
        <taxon>Candidatus Entotheonella</taxon>
    </lineage>
</organism>
<feature type="transmembrane region" description="Helical" evidence="7">
    <location>
        <begin position="255"/>
        <end position="275"/>
    </location>
</feature>
<evidence type="ECO:0000259" key="8">
    <source>
        <dbReference type="PROSITE" id="PS50928"/>
    </source>
</evidence>
<evidence type="ECO:0000256" key="7">
    <source>
        <dbReference type="RuleBase" id="RU363032"/>
    </source>
</evidence>
<comment type="subcellular location">
    <subcellularLocation>
        <location evidence="1 7">Cell membrane</location>
        <topology evidence="1 7">Multi-pass membrane protein</topology>
    </subcellularLocation>
</comment>
<dbReference type="Gene3D" id="1.10.3720.10">
    <property type="entry name" value="MetI-like"/>
    <property type="match status" value="1"/>
</dbReference>
<feature type="transmembrane region" description="Helical" evidence="7">
    <location>
        <begin position="287"/>
        <end position="311"/>
    </location>
</feature>
<dbReference type="CDD" id="cd06261">
    <property type="entry name" value="TM_PBP2"/>
    <property type="match status" value="1"/>
</dbReference>
<dbReference type="PROSITE" id="PS50928">
    <property type="entry name" value="ABC_TM1"/>
    <property type="match status" value="1"/>
</dbReference>
<protein>
    <recommendedName>
        <fullName evidence="8">ABC transmembrane type-1 domain-containing protein</fullName>
    </recommendedName>
</protein>
<feature type="transmembrane region" description="Helical" evidence="7">
    <location>
        <begin position="105"/>
        <end position="126"/>
    </location>
</feature>
<sequence>MREYAAKRIGLFIPTVLLITIIVFVVMRLIPGDPALAILEGDGGGIYTQEDLDNLRAELGTDRPIVVQYVDWMSGVLRGDFGDSLWFKSPVMLELGRRIPVTVELAVLSTILAMFIAVPFGVLSAIKPDSMLDYGARSFTLIGIAIPQFFAAIILILFLVKAFSWLPPLGYAKLWDDPWTNLQQMVFPALALAFYEMAFIARVTRSAMMEILREDYMRTARAKGLTEWIVVLRHGLKNAFLPILTISGWQFGRLFGGTVIIETIFLIPGIGRILIESIFHRDFPMIQAIIVIVGLFIVTINLLVDLLYGWLDPRIRFS</sequence>
<dbReference type="InterPro" id="IPR045621">
    <property type="entry name" value="BPD_transp_1_N"/>
</dbReference>
<dbReference type="Pfam" id="PF00528">
    <property type="entry name" value="BPD_transp_1"/>
    <property type="match status" value="1"/>
</dbReference>
<keyword evidence="3" id="KW-1003">Cell membrane</keyword>
<dbReference type="PANTHER" id="PTHR43163">
    <property type="entry name" value="DIPEPTIDE TRANSPORT SYSTEM PERMEASE PROTEIN DPPB-RELATED"/>
    <property type="match status" value="1"/>
</dbReference>
<keyword evidence="4 7" id="KW-0812">Transmembrane</keyword>
<name>W4LM53_ENTF1</name>
<feature type="transmembrane region" description="Helical" evidence="7">
    <location>
        <begin position="9"/>
        <end position="30"/>
    </location>
</feature>
<proteinExistence type="inferred from homology"/>
<feature type="transmembrane region" description="Helical" evidence="7">
    <location>
        <begin position="225"/>
        <end position="249"/>
    </location>
</feature>
<dbReference type="InterPro" id="IPR000515">
    <property type="entry name" value="MetI-like"/>
</dbReference>
<keyword evidence="6 7" id="KW-0472">Membrane</keyword>
<accession>W4LM53</accession>
<keyword evidence="5 7" id="KW-1133">Transmembrane helix</keyword>
<evidence type="ECO:0000256" key="4">
    <source>
        <dbReference type="ARBA" id="ARBA00022692"/>
    </source>
</evidence>
<dbReference type="Proteomes" id="UP000019141">
    <property type="component" value="Unassembled WGS sequence"/>
</dbReference>
<dbReference type="GO" id="GO:0005886">
    <property type="term" value="C:plasma membrane"/>
    <property type="evidence" value="ECO:0007669"/>
    <property type="project" value="UniProtKB-SubCell"/>
</dbReference>
<evidence type="ECO:0000256" key="3">
    <source>
        <dbReference type="ARBA" id="ARBA00022475"/>
    </source>
</evidence>
<dbReference type="AlphaFoldDB" id="W4LM53"/>
<dbReference type="EMBL" id="AZHW01000493">
    <property type="protein sequence ID" value="ETW98989.1"/>
    <property type="molecule type" value="Genomic_DNA"/>
</dbReference>
<evidence type="ECO:0000256" key="1">
    <source>
        <dbReference type="ARBA" id="ARBA00004651"/>
    </source>
</evidence>
<feature type="domain" description="ABC transmembrane type-1" evidence="8">
    <location>
        <begin position="99"/>
        <end position="304"/>
    </location>
</feature>
<comment type="caution">
    <text evidence="9">The sequence shown here is derived from an EMBL/GenBank/DDBJ whole genome shotgun (WGS) entry which is preliminary data.</text>
</comment>
<dbReference type="SUPFAM" id="SSF161098">
    <property type="entry name" value="MetI-like"/>
    <property type="match status" value="1"/>
</dbReference>
<evidence type="ECO:0000256" key="2">
    <source>
        <dbReference type="ARBA" id="ARBA00022448"/>
    </source>
</evidence>
<reference evidence="9 10" key="1">
    <citation type="journal article" date="2014" name="Nature">
        <title>An environmental bacterial taxon with a large and distinct metabolic repertoire.</title>
        <authorList>
            <person name="Wilson M.C."/>
            <person name="Mori T."/>
            <person name="Ruckert C."/>
            <person name="Uria A.R."/>
            <person name="Helf M.J."/>
            <person name="Takada K."/>
            <person name="Gernert C."/>
            <person name="Steffens U.A."/>
            <person name="Heycke N."/>
            <person name="Schmitt S."/>
            <person name="Rinke C."/>
            <person name="Helfrich E.J."/>
            <person name="Brachmann A.O."/>
            <person name="Gurgui C."/>
            <person name="Wakimoto T."/>
            <person name="Kracht M."/>
            <person name="Crusemann M."/>
            <person name="Hentschel U."/>
            <person name="Abe I."/>
            <person name="Matsunaga S."/>
            <person name="Kalinowski J."/>
            <person name="Takeyama H."/>
            <person name="Piel J."/>
        </authorList>
    </citation>
    <scope>NUCLEOTIDE SEQUENCE [LARGE SCALE GENOMIC DNA]</scope>
    <source>
        <strain evidence="10">TSY1</strain>
    </source>
</reference>
<dbReference type="Pfam" id="PF19300">
    <property type="entry name" value="BPD_transp_1_N"/>
    <property type="match status" value="1"/>
</dbReference>
<evidence type="ECO:0000313" key="9">
    <source>
        <dbReference type="EMBL" id="ETW98989.1"/>
    </source>
</evidence>
<keyword evidence="10" id="KW-1185">Reference proteome</keyword>
<dbReference type="HOGENOM" id="CLU_036879_0_0_7"/>
<evidence type="ECO:0000256" key="5">
    <source>
        <dbReference type="ARBA" id="ARBA00022989"/>
    </source>
</evidence>
<dbReference type="PANTHER" id="PTHR43163:SF6">
    <property type="entry name" value="DIPEPTIDE TRANSPORT SYSTEM PERMEASE PROTEIN DPPB-RELATED"/>
    <property type="match status" value="1"/>
</dbReference>
<dbReference type="InterPro" id="IPR035906">
    <property type="entry name" value="MetI-like_sf"/>
</dbReference>
<feature type="transmembrane region" description="Helical" evidence="7">
    <location>
        <begin position="185"/>
        <end position="204"/>
    </location>
</feature>
<feature type="transmembrane region" description="Helical" evidence="7">
    <location>
        <begin position="138"/>
        <end position="165"/>
    </location>
</feature>
<evidence type="ECO:0000256" key="6">
    <source>
        <dbReference type="ARBA" id="ARBA00023136"/>
    </source>
</evidence>
<keyword evidence="2 7" id="KW-0813">Transport</keyword>
<evidence type="ECO:0000313" key="10">
    <source>
        <dbReference type="Proteomes" id="UP000019141"/>
    </source>
</evidence>
<dbReference type="GO" id="GO:0055085">
    <property type="term" value="P:transmembrane transport"/>
    <property type="evidence" value="ECO:0007669"/>
    <property type="project" value="InterPro"/>
</dbReference>
<gene>
    <name evidence="9" type="ORF">ETSY1_16650</name>
</gene>
<comment type="similarity">
    <text evidence="7">Belongs to the binding-protein-dependent transport system permease family.</text>
</comment>